<dbReference type="Pfam" id="PF03706">
    <property type="entry name" value="LPG_synthase_TM"/>
    <property type="match status" value="1"/>
</dbReference>
<gene>
    <name evidence="7" type="ORF">HNQ75_001203</name>
</gene>
<keyword evidence="3 6" id="KW-0812">Transmembrane</keyword>
<comment type="caution">
    <text evidence="7">The sequence shown here is derived from an EMBL/GenBank/DDBJ whole genome shotgun (WGS) entry which is preliminary data.</text>
</comment>
<dbReference type="PANTHER" id="PTHR40277">
    <property type="entry name" value="BLL5419 PROTEIN"/>
    <property type="match status" value="1"/>
</dbReference>
<feature type="transmembrane region" description="Helical" evidence="6">
    <location>
        <begin position="280"/>
        <end position="302"/>
    </location>
</feature>
<protein>
    <submittedName>
        <fullName evidence="7">Uncharacterized membrane protein YbhN (UPF0104 family)</fullName>
    </submittedName>
</protein>
<feature type="transmembrane region" description="Helical" evidence="6">
    <location>
        <begin position="223"/>
        <end position="243"/>
    </location>
</feature>
<evidence type="ECO:0000256" key="6">
    <source>
        <dbReference type="SAM" id="Phobius"/>
    </source>
</evidence>
<feature type="transmembrane region" description="Helical" evidence="6">
    <location>
        <begin position="39"/>
        <end position="60"/>
    </location>
</feature>
<evidence type="ECO:0000256" key="4">
    <source>
        <dbReference type="ARBA" id="ARBA00022989"/>
    </source>
</evidence>
<feature type="transmembrane region" description="Helical" evidence="6">
    <location>
        <begin position="255"/>
        <end position="274"/>
    </location>
</feature>
<evidence type="ECO:0000256" key="5">
    <source>
        <dbReference type="ARBA" id="ARBA00023136"/>
    </source>
</evidence>
<evidence type="ECO:0000256" key="1">
    <source>
        <dbReference type="ARBA" id="ARBA00004651"/>
    </source>
</evidence>
<dbReference type="InterPro" id="IPR022791">
    <property type="entry name" value="L-PG_synthase/AglD"/>
</dbReference>
<feature type="transmembrane region" description="Helical" evidence="6">
    <location>
        <begin position="196"/>
        <end position="217"/>
    </location>
</feature>
<evidence type="ECO:0000256" key="3">
    <source>
        <dbReference type="ARBA" id="ARBA00022692"/>
    </source>
</evidence>
<organism evidence="7 8">
    <name type="scientific">Pseudorhizobium flavum</name>
    <dbReference type="NCBI Taxonomy" id="1335061"/>
    <lineage>
        <taxon>Bacteria</taxon>
        <taxon>Pseudomonadati</taxon>
        <taxon>Pseudomonadota</taxon>
        <taxon>Alphaproteobacteria</taxon>
        <taxon>Hyphomicrobiales</taxon>
        <taxon>Rhizobiaceae</taxon>
        <taxon>Rhizobium/Agrobacterium group</taxon>
        <taxon>Pseudorhizobium</taxon>
    </lineage>
</organism>
<accession>A0A7W9YWD9</accession>
<evidence type="ECO:0000256" key="2">
    <source>
        <dbReference type="ARBA" id="ARBA00022475"/>
    </source>
</evidence>
<dbReference type="RefSeq" id="WP_077547226.1">
    <property type="nucleotide sequence ID" value="NZ_JACHEJ010000002.1"/>
</dbReference>
<dbReference type="EMBL" id="JACHEJ010000002">
    <property type="protein sequence ID" value="MBB6179249.1"/>
    <property type="molecule type" value="Genomic_DNA"/>
</dbReference>
<evidence type="ECO:0000313" key="8">
    <source>
        <dbReference type="Proteomes" id="UP000535501"/>
    </source>
</evidence>
<reference evidence="7 8" key="1">
    <citation type="submission" date="2020-08" db="EMBL/GenBank/DDBJ databases">
        <title>Genomic Encyclopedia of Type Strains, Phase IV (KMG-IV): sequencing the most valuable type-strain genomes for metagenomic binning, comparative biology and taxonomic classification.</title>
        <authorList>
            <person name="Goeker M."/>
        </authorList>
    </citation>
    <scope>NUCLEOTIDE SEQUENCE [LARGE SCALE GENOMIC DNA]</scope>
    <source>
        <strain evidence="7 8">DSM 102134</strain>
    </source>
</reference>
<feature type="transmembrane region" description="Helical" evidence="6">
    <location>
        <begin position="126"/>
        <end position="145"/>
    </location>
</feature>
<feature type="transmembrane region" description="Helical" evidence="6">
    <location>
        <begin position="151"/>
        <end position="175"/>
    </location>
</feature>
<keyword evidence="8" id="KW-1185">Reference proteome</keyword>
<dbReference type="AlphaFoldDB" id="A0A7W9YWD9"/>
<keyword evidence="2" id="KW-1003">Cell membrane</keyword>
<keyword evidence="4 6" id="KW-1133">Transmembrane helix</keyword>
<keyword evidence="5 6" id="KW-0472">Membrane</keyword>
<dbReference type="Proteomes" id="UP000535501">
    <property type="component" value="Unassembled WGS sequence"/>
</dbReference>
<comment type="subcellular location">
    <subcellularLocation>
        <location evidence="1">Cell membrane</location>
        <topology evidence="1">Multi-pass membrane protein</topology>
    </subcellularLocation>
</comment>
<dbReference type="PANTHER" id="PTHR40277:SF1">
    <property type="entry name" value="BLL5419 PROTEIN"/>
    <property type="match status" value="1"/>
</dbReference>
<evidence type="ECO:0000313" key="7">
    <source>
        <dbReference type="EMBL" id="MBB6179249.1"/>
    </source>
</evidence>
<proteinExistence type="predicted"/>
<name>A0A7W9YWD9_9HYPH</name>
<dbReference type="GO" id="GO:0005886">
    <property type="term" value="C:plasma membrane"/>
    <property type="evidence" value="ECO:0007669"/>
    <property type="project" value="UniProtKB-SubCell"/>
</dbReference>
<sequence length="310" mass="32155">MRILKVIAMAAGLLLLPLLVLAVDPASLAEALAGVPPGHALVAIIIVQVQILLSALRWRFTASRLGHPMRRATAIREYYLGGILNQTLPSGIAGDAVRAYRSSGDAAGDWKRATAAVVLERLSGQLAFLPLTVLGLLSWVVLLPQDSIPDLWALLAAGLAGVIAIVAAFLLVRPLRAWSVQHLPDLSAVFWKDRAFAIQGGLSTLIVTSYVAVFVIASDAAGAPLPLAGAFAIIPLCLLAMLVPVGIGGWGSREAAAAVLWPLLGYTSAQGLAASLLYGAFSLAGTALPGIIVYGTSALGGWRRGAGIVR</sequence>